<gene>
    <name evidence="3" type="ORF">C2S53_005617</name>
</gene>
<dbReference type="SUPFAM" id="SSF54695">
    <property type="entry name" value="POZ domain"/>
    <property type="match status" value="1"/>
</dbReference>
<comment type="pathway">
    <text evidence="1">Protein modification; protein ubiquitination.</text>
</comment>
<evidence type="ECO:0000259" key="2">
    <source>
        <dbReference type="Pfam" id="PF00651"/>
    </source>
</evidence>
<keyword evidence="4" id="KW-1185">Reference proteome</keyword>
<proteinExistence type="predicted"/>
<evidence type="ECO:0000313" key="3">
    <source>
        <dbReference type="EMBL" id="KAH6832268.1"/>
    </source>
</evidence>
<dbReference type="EMBL" id="SDAM02000072">
    <property type="protein sequence ID" value="KAH6832268.1"/>
    <property type="molecule type" value="Genomic_DNA"/>
</dbReference>
<feature type="domain" description="BTB" evidence="2">
    <location>
        <begin position="13"/>
        <end position="75"/>
    </location>
</feature>
<reference evidence="3 4" key="1">
    <citation type="journal article" date="2021" name="Nat. Commun.">
        <title>Incipient diploidization of the medicinal plant Perilla within 10,000 years.</title>
        <authorList>
            <person name="Zhang Y."/>
            <person name="Shen Q."/>
            <person name="Leng L."/>
            <person name="Zhang D."/>
            <person name="Chen S."/>
            <person name="Shi Y."/>
            <person name="Ning Z."/>
            <person name="Chen S."/>
        </authorList>
    </citation>
    <scope>NUCLEOTIDE SEQUENCE [LARGE SCALE GENOMIC DNA]</scope>
    <source>
        <strain evidence="4">cv. PC099</strain>
    </source>
</reference>
<comment type="caution">
    <text evidence="3">The sequence shown here is derived from an EMBL/GenBank/DDBJ whole genome shotgun (WGS) entry which is preliminary data.</text>
</comment>
<dbReference type="Pfam" id="PF00651">
    <property type="entry name" value="BTB"/>
    <property type="match status" value="1"/>
</dbReference>
<protein>
    <recommendedName>
        <fullName evidence="2">BTB domain-containing protein</fullName>
    </recommendedName>
</protein>
<name>A0AAD4P9Z7_PERFH</name>
<dbReference type="AlphaFoldDB" id="A0AAD4P9Z7"/>
<sequence length="113" mass="13567">MERTELRTLMGKCPDIEHDIFVAVLWFIYKEQLHKQDKVAISNSKPYDMDSFLSKMLAAADRFNLKSLRRQCESIIFYGNAEVLDLCYAIKRIFEKSWRNLRWLWDSEKIKEV</sequence>
<organism evidence="3 4">
    <name type="scientific">Perilla frutescens var. hirtella</name>
    <name type="common">Perilla citriodora</name>
    <name type="synonym">Perilla setoyensis</name>
    <dbReference type="NCBI Taxonomy" id="608512"/>
    <lineage>
        <taxon>Eukaryota</taxon>
        <taxon>Viridiplantae</taxon>
        <taxon>Streptophyta</taxon>
        <taxon>Embryophyta</taxon>
        <taxon>Tracheophyta</taxon>
        <taxon>Spermatophyta</taxon>
        <taxon>Magnoliopsida</taxon>
        <taxon>eudicotyledons</taxon>
        <taxon>Gunneridae</taxon>
        <taxon>Pentapetalae</taxon>
        <taxon>asterids</taxon>
        <taxon>lamiids</taxon>
        <taxon>Lamiales</taxon>
        <taxon>Lamiaceae</taxon>
        <taxon>Nepetoideae</taxon>
        <taxon>Elsholtzieae</taxon>
        <taxon>Perilla</taxon>
    </lineage>
</organism>
<evidence type="ECO:0000256" key="1">
    <source>
        <dbReference type="ARBA" id="ARBA00004906"/>
    </source>
</evidence>
<dbReference type="InterPro" id="IPR011333">
    <property type="entry name" value="SKP1/BTB/POZ_sf"/>
</dbReference>
<dbReference type="Gene3D" id="3.30.710.10">
    <property type="entry name" value="Potassium Channel Kv1.1, Chain A"/>
    <property type="match status" value="1"/>
</dbReference>
<dbReference type="Proteomes" id="UP001190926">
    <property type="component" value="Unassembled WGS sequence"/>
</dbReference>
<accession>A0AAD4P9Z7</accession>
<evidence type="ECO:0000313" key="4">
    <source>
        <dbReference type="Proteomes" id="UP001190926"/>
    </source>
</evidence>
<dbReference type="InterPro" id="IPR000210">
    <property type="entry name" value="BTB/POZ_dom"/>
</dbReference>